<proteinExistence type="predicted"/>
<feature type="compositionally biased region" description="Low complexity" evidence="1">
    <location>
        <begin position="153"/>
        <end position="164"/>
    </location>
</feature>
<protein>
    <submittedName>
        <fullName evidence="2">Uncharacterized protein</fullName>
    </submittedName>
</protein>
<feature type="region of interest" description="Disordered" evidence="1">
    <location>
        <begin position="1"/>
        <end position="84"/>
    </location>
</feature>
<dbReference type="EMBL" id="RJVU01053075">
    <property type="protein sequence ID" value="ROL40977.1"/>
    <property type="molecule type" value="Genomic_DNA"/>
</dbReference>
<dbReference type="AlphaFoldDB" id="A0A3N0Y463"/>
<keyword evidence="3" id="KW-1185">Reference proteome</keyword>
<feature type="compositionally biased region" description="Low complexity" evidence="1">
    <location>
        <begin position="70"/>
        <end position="82"/>
    </location>
</feature>
<evidence type="ECO:0000256" key="1">
    <source>
        <dbReference type="SAM" id="MobiDB-lite"/>
    </source>
</evidence>
<evidence type="ECO:0000313" key="2">
    <source>
        <dbReference type="EMBL" id="ROL40977.1"/>
    </source>
</evidence>
<feature type="compositionally biased region" description="Polar residues" evidence="1">
    <location>
        <begin position="14"/>
        <end position="52"/>
    </location>
</feature>
<dbReference type="Proteomes" id="UP000281406">
    <property type="component" value="Unassembled WGS sequence"/>
</dbReference>
<sequence>MSEIELFPSDDESLYSQTPNPAIPRSSHTSSGAVAESPTSFRGRQPIRSTLHSPRRLGQPSPPPVRHTPSSSLSSSSSSSYSMAQPTIPGIEKWTVLGLRQALISADVHFSRRFNKSELYKLYSNLQSPCAPFKPPSPSKKTTTSSKGKKTRTSQTQSSSTARPVQRRYNIQPSSVFYSASFCGFFQHHPPYGITRLYQRLSSPYREAASASGAGSTCTAHCLEFSSTFVACGS</sequence>
<feature type="region of interest" description="Disordered" evidence="1">
    <location>
        <begin position="131"/>
        <end position="166"/>
    </location>
</feature>
<accession>A0A3N0Y463</accession>
<organism evidence="2 3">
    <name type="scientific">Anabarilius grahami</name>
    <name type="common">Kanglang fish</name>
    <name type="synonym">Barilius grahami</name>
    <dbReference type="NCBI Taxonomy" id="495550"/>
    <lineage>
        <taxon>Eukaryota</taxon>
        <taxon>Metazoa</taxon>
        <taxon>Chordata</taxon>
        <taxon>Craniata</taxon>
        <taxon>Vertebrata</taxon>
        <taxon>Euteleostomi</taxon>
        <taxon>Actinopterygii</taxon>
        <taxon>Neopterygii</taxon>
        <taxon>Teleostei</taxon>
        <taxon>Ostariophysi</taxon>
        <taxon>Cypriniformes</taxon>
        <taxon>Xenocyprididae</taxon>
        <taxon>Xenocypridinae</taxon>
        <taxon>Xenocypridinae incertae sedis</taxon>
        <taxon>Anabarilius</taxon>
    </lineage>
</organism>
<evidence type="ECO:0000313" key="3">
    <source>
        <dbReference type="Proteomes" id="UP000281406"/>
    </source>
</evidence>
<gene>
    <name evidence="2" type="ORF">DPX16_11427</name>
</gene>
<reference evidence="2 3" key="1">
    <citation type="submission" date="2018-10" db="EMBL/GenBank/DDBJ databases">
        <title>Genome assembly for a Yunnan-Guizhou Plateau 3E fish, Anabarilius grahami (Regan), and its evolutionary and genetic applications.</title>
        <authorList>
            <person name="Jiang W."/>
        </authorList>
    </citation>
    <scope>NUCLEOTIDE SEQUENCE [LARGE SCALE GENOMIC DNA]</scope>
    <source>
        <strain evidence="2">AG-KIZ</strain>
        <tissue evidence="2">Muscle</tissue>
    </source>
</reference>
<comment type="caution">
    <text evidence="2">The sequence shown here is derived from an EMBL/GenBank/DDBJ whole genome shotgun (WGS) entry which is preliminary data.</text>
</comment>
<name>A0A3N0Y463_ANAGA</name>